<evidence type="ECO:0000256" key="3">
    <source>
        <dbReference type="ARBA" id="ARBA00022801"/>
    </source>
</evidence>
<dbReference type="GO" id="GO:0004252">
    <property type="term" value="F:serine-type endopeptidase activity"/>
    <property type="evidence" value="ECO:0007669"/>
    <property type="project" value="UniProtKB-UniRule"/>
</dbReference>
<dbReference type="PROSITE" id="PS00136">
    <property type="entry name" value="SUBTILASE_ASP"/>
    <property type="match status" value="1"/>
</dbReference>
<keyword evidence="4 6" id="KW-0720">Serine protease</keyword>
<reference evidence="10 11" key="2">
    <citation type="journal article" date="2016" name="Appl. Microbiol. Biotechnol.">
        <title>Exploiting the genome sequence of Streptomyces nodosus for enhanced antibiotic production.</title>
        <authorList>
            <person name="Sweeney P."/>
            <person name="Murphy C.D."/>
            <person name="Caffrey P."/>
        </authorList>
    </citation>
    <scope>NUCLEOTIDE SEQUENCE [LARGE SCALE GENOMIC DNA]</scope>
    <source>
        <strain evidence="10 11">ATCC 14899</strain>
    </source>
</reference>
<name>A0A0B5DUS1_9ACTN</name>
<dbReference type="InterPro" id="IPR023827">
    <property type="entry name" value="Peptidase_S8_Asp-AS"/>
</dbReference>
<dbReference type="PRINTS" id="PR00723">
    <property type="entry name" value="SUBTILISIN"/>
</dbReference>
<dbReference type="PANTHER" id="PTHR43806">
    <property type="entry name" value="PEPTIDASE S8"/>
    <property type="match status" value="1"/>
</dbReference>
<feature type="region of interest" description="Disordered" evidence="8">
    <location>
        <begin position="922"/>
        <end position="943"/>
    </location>
</feature>
<evidence type="ECO:0000313" key="10">
    <source>
        <dbReference type="EMBL" id="AJE44451.1"/>
    </source>
</evidence>
<dbReference type="STRING" id="40318.SNOD_34060"/>
<feature type="active site" description="Charge relay system" evidence="5 6">
    <location>
        <position position="252"/>
    </location>
</feature>
<evidence type="ECO:0000313" key="11">
    <source>
        <dbReference type="Proteomes" id="UP000031526"/>
    </source>
</evidence>
<feature type="active site" description="Charge relay system" evidence="5 6">
    <location>
        <position position="284"/>
    </location>
</feature>
<gene>
    <name evidence="10" type="ORF">SNOD_34060</name>
</gene>
<keyword evidence="3 6" id="KW-0378">Hydrolase</keyword>
<protein>
    <submittedName>
        <fullName evidence="10">Peptidase</fullName>
    </submittedName>
</protein>
<evidence type="ECO:0000256" key="6">
    <source>
        <dbReference type="PROSITE-ProRule" id="PRU01240"/>
    </source>
</evidence>
<evidence type="ECO:0000256" key="1">
    <source>
        <dbReference type="ARBA" id="ARBA00011073"/>
    </source>
</evidence>
<dbReference type="SUPFAM" id="SSF52743">
    <property type="entry name" value="Subtilisin-like"/>
    <property type="match status" value="1"/>
</dbReference>
<dbReference type="Pfam" id="PF00082">
    <property type="entry name" value="Peptidase_S8"/>
    <property type="match status" value="1"/>
</dbReference>
<dbReference type="AlphaFoldDB" id="A0A0B5DUS1"/>
<keyword evidence="11" id="KW-1185">Reference proteome</keyword>
<feature type="compositionally biased region" description="Low complexity" evidence="8">
    <location>
        <begin position="928"/>
        <end position="940"/>
    </location>
</feature>
<feature type="region of interest" description="Disordered" evidence="8">
    <location>
        <begin position="1"/>
        <end position="23"/>
    </location>
</feature>
<evidence type="ECO:0000256" key="8">
    <source>
        <dbReference type="SAM" id="MobiDB-lite"/>
    </source>
</evidence>
<dbReference type="InterPro" id="IPR036852">
    <property type="entry name" value="Peptidase_S8/S53_dom_sf"/>
</dbReference>
<feature type="domain" description="Peptidase S8/S53" evidence="9">
    <location>
        <begin position="243"/>
        <end position="510"/>
    </location>
</feature>
<comment type="similarity">
    <text evidence="1 6 7">Belongs to the peptidase S8 family.</text>
</comment>
<dbReference type="InterPro" id="IPR023828">
    <property type="entry name" value="Peptidase_S8_Ser-AS"/>
</dbReference>
<feature type="active site" description="Charge relay system" evidence="5 6">
    <location>
        <position position="464"/>
    </location>
</feature>
<dbReference type="Gene3D" id="3.40.50.200">
    <property type="entry name" value="Peptidase S8/S53 domain"/>
    <property type="match status" value="1"/>
</dbReference>
<dbReference type="HOGENOM" id="CLU_007528_0_0_11"/>
<dbReference type="InterPro" id="IPR015500">
    <property type="entry name" value="Peptidase_S8_subtilisin-rel"/>
</dbReference>
<accession>A0A0B5DUS1</accession>
<proteinExistence type="inferred from homology"/>
<dbReference type="InterPro" id="IPR017297">
    <property type="entry name" value="Peptidase_S8A_DPH-A"/>
</dbReference>
<reference evidence="11" key="1">
    <citation type="submission" date="2014-09" db="EMBL/GenBank/DDBJ databases">
        <title>Sequence of the Streptomyces nodosus genome.</title>
        <authorList>
            <person name="Sweeney P."/>
            <person name="Stephens N."/>
            <person name="Murphy C."/>
            <person name="Caffrey P."/>
        </authorList>
    </citation>
    <scope>NUCLEOTIDE SEQUENCE [LARGE SCALE GENOMIC DNA]</scope>
    <source>
        <strain evidence="11">ATCC 14899</strain>
    </source>
</reference>
<evidence type="ECO:0000256" key="7">
    <source>
        <dbReference type="RuleBase" id="RU003355"/>
    </source>
</evidence>
<dbReference type="EMBL" id="CP009313">
    <property type="protein sequence ID" value="AJE44451.1"/>
    <property type="molecule type" value="Genomic_DNA"/>
</dbReference>
<dbReference type="GO" id="GO:0006508">
    <property type="term" value="P:proteolysis"/>
    <property type="evidence" value="ECO:0007669"/>
    <property type="project" value="UniProtKB-KW"/>
</dbReference>
<dbReference type="PROSITE" id="PS00138">
    <property type="entry name" value="SUBTILASE_SER"/>
    <property type="match status" value="1"/>
</dbReference>
<dbReference type="PIRSF" id="PIRSF037854">
    <property type="entry name" value="Dihydropyridine_esterase"/>
    <property type="match status" value="1"/>
</dbReference>
<sequence>MTCPLHPKPKQGERAHMKPRGRHRSVTVAVAGIAVVAALTAAPGPTAAGAEAAKDAGAGGLPRSVTLVTGDKVLVTGSGTLVGIERGEGRESVGFSVRVVEGHTQVVPGDALSLLARGSLDSRLFDVTGLLADGYDDAHRSDLPLIVTHPGHKAVARSAFADTGTAVGRELPTVDGTAIRMAKSDGTAFWDTVTDDGGAKGNARFASAPAVKKIWLDGRRKAALDKSVPQIGAPTAWAAGYDGSGTKIAVLDTGVDEDHPDLKGQETAQANFSDSPDSVDRFGHGTHVASIAAGTGAASGGTYRGVAPAAKILDGKVLDDNGYGYDSTVIAGMQWAVDQGADVVNLSLGGLDTPGTDPEEEAVDRLSATSDTLFVIAAGNEGTFGEGTVGSPGSADAALTVGAVDKSDKLADFSSRGPRVGDGGVKPDVTAPGVAITAAAAPGSYLEQAYSSGVTGYITLDGTSMATPHVAGAAAILAQQHPDWGGERIKDVLTASAKPGAYSSYQQGTGRVDMTRAIRQDVVAEGGPVDFATQQWPHDDDKPVTEQITYRNLGTEPVTLELSTDAFTVDGKHAPAGMFTVSPQQLAVPAGGTASASLTADTSVAAPDGSYGGSIAATSSDDVSVRTAFGVVREAESYNLTLKYLDEHGEPTNDSFTKVVGLDNDVVKDLDTLDGELTVRLPAGSYTLSSVIHPLIADDRAHVLVQPRLDLHTDTTVTVDARDARPVEVTVPDTAAVNTSAMVAVAFGRAAGQRAGSFMYLLPSFTNVKFGQIGPEVPARESFARYMGDWTHLVEGKPATVYNLAWDRTGTSLDGFTDHVDENRLARVDVVAGSPSADKTLQVTATPVLPGTNFPNFGYYDRGPSPRRSTHYVLDNDVPWGFRLWQGVLDDDGIASWDTFLNHPATTYHAGEGHAVRMNVGVSGPTLPSSGTESGEGSPGAERQGDTIRAFLPLFGDGGGSWGLSDYTSAKATLLADGKEITSEFLPVDGATQYSVPSGSSEYSLSLDVARDPSLFPLSTRVTARWTFRSARTAEDRWTSLPLSVVRFSPRLTLSSTAAAGRSFDVPFTVEGAAARKKDTKVAFRVSYDEGRTWKPAKVTGSRLALHHPSHAGTVSLRAELTDRDGNTLIQSIERAYSITE</sequence>
<dbReference type="InterPro" id="IPR000209">
    <property type="entry name" value="Peptidase_S8/S53_dom"/>
</dbReference>
<evidence type="ECO:0000256" key="2">
    <source>
        <dbReference type="ARBA" id="ARBA00022670"/>
    </source>
</evidence>
<keyword evidence="2 6" id="KW-0645">Protease</keyword>
<dbReference type="Proteomes" id="UP000031526">
    <property type="component" value="Chromosome"/>
</dbReference>
<dbReference type="PROSITE" id="PS51892">
    <property type="entry name" value="SUBTILASE"/>
    <property type="match status" value="1"/>
</dbReference>
<dbReference type="InterPro" id="IPR022398">
    <property type="entry name" value="Peptidase_S8_His-AS"/>
</dbReference>
<evidence type="ECO:0000259" key="9">
    <source>
        <dbReference type="Pfam" id="PF00082"/>
    </source>
</evidence>
<dbReference type="InterPro" id="IPR050131">
    <property type="entry name" value="Peptidase_S8_subtilisin-like"/>
</dbReference>
<evidence type="ECO:0000256" key="4">
    <source>
        <dbReference type="ARBA" id="ARBA00022825"/>
    </source>
</evidence>
<organism evidence="10 11">
    <name type="scientific">Streptomyces nodosus</name>
    <dbReference type="NCBI Taxonomy" id="40318"/>
    <lineage>
        <taxon>Bacteria</taxon>
        <taxon>Bacillati</taxon>
        <taxon>Actinomycetota</taxon>
        <taxon>Actinomycetes</taxon>
        <taxon>Kitasatosporales</taxon>
        <taxon>Streptomycetaceae</taxon>
        <taxon>Streptomyces</taxon>
    </lineage>
</organism>
<dbReference type="PANTHER" id="PTHR43806:SF11">
    <property type="entry name" value="CEREVISIN-RELATED"/>
    <property type="match status" value="1"/>
</dbReference>
<evidence type="ECO:0000256" key="5">
    <source>
        <dbReference type="PIRSR" id="PIRSR615500-1"/>
    </source>
</evidence>
<dbReference type="PROSITE" id="PS00137">
    <property type="entry name" value="SUBTILASE_HIS"/>
    <property type="match status" value="1"/>
</dbReference>